<feature type="transmembrane region" description="Helical" evidence="6">
    <location>
        <begin position="135"/>
        <end position="162"/>
    </location>
</feature>
<evidence type="ECO:0000256" key="3">
    <source>
        <dbReference type="ARBA" id="ARBA00022692"/>
    </source>
</evidence>
<dbReference type="InterPro" id="IPR017039">
    <property type="entry name" value="Virul_fac_BrkB"/>
</dbReference>
<comment type="subcellular location">
    <subcellularLocation>
        <location evidence="1">Cell membrane</location>
        <topology evidence="1">Multi-pass membrane protein</topology>
    </subcellularLocation>
</comment>
<feature type="transmembrane region" description="Helical" evidence="6">
    <location>
        <begin position="248"/>
        <end position="278"/>
    </location>
</feature>
<evidence type="ECO:0000256" key="5">
    <source>
        <dbReference type="ARBA" id="ARBA00023136"/>
    </source>
</evidence>
<reference evidence="7 8" key="1">
    <citation type="submission" date="2016-02" db="EMBL/GenBank/DDBJ databases">
        <authorList>
            <person name="Wen L."/>
            <person name="He K."/>
            <person name="Yang H."/>
        </authorList>
    </citation>
    <scope>NUCLEOTIDE SEQUENCE [LARGE SCALE GENOMIC DNA]</scope>
    <source>
        <strain evidence="7">Trichococcus palustris</strain>
    </source>
</reference>
<keyword evidence="3 6" id="KW-0812">Transmembrane</keyword>
<keyword evidence="8" id="KW-1185">Reference proteome</keyword>
<dbReference type="PANTHER" id="PTHR30213:SF0">
    <property type="entry name" value="UPF0761 MEMBRANE PROTEIN YIHY"/>
    <property type="match status" value="1"/>
</dbReference>
<dbReference type="OrthoDB" id="9775903at2"/>
<accession>A0A143YP40</accession>
<proteinExistence type="predicted"/>
<evidence type="ECO:0000313" key="8">
    <source>
        <dbReference type="Proteomes" id="UP000242754"/>
    </source>
</evidence>
<gene>
    <name evidence="7" type="ORF">Tpal_1890</name>
</gene>
<dbReference type="PIRSF" id="PIRSF035875">
    <property type="entry name" value="RNase_BN"/>
    <property type="match status" value="1"/>
</dbReference>
<dbReference type="STRING" id="140314.SAMN04488076_11122"/>
<evidence type="ECO:0000256" key="2">
    <source>
        <dbReference type="ARBA" id="ARBA00022475"/>
    </source>
</evidence>
<dbReference type="PANTHER" id="PTHR30213">
    <property type="entry name" value="INNER MEMBRANE PROTEIN YHJD"/>
    <property type="match status" value="1"/>
</dbReference>
<evidence type="ECO:0000256" key="4">
    <source>
        <dbReference type="ARBA" id="ARBA00022989"/>
    </source>
</evidence>
<feature type="transmembrane region" description="Helical" evidence="6">
    <location>
        <begin position="182"/>
        <end position="202"/>
    </location>
</feature>
<dbReference type="Pfam" id="PF03631">
    <property type="entry name" value="Virul_fac_BrkB"/>
    <property type="match status" value="1"/>
</dbReference>
<organism evidence="7 8">
    <name type="scientific">Trichococcus palustris</name>
    <dbReference type="NCBI Taxonomy" id="140314"/>
    <lineage>
        <taxon>Bacteria</taxon>
        <taxon>Bacillati</taxon>
        <taxon>Bacillota</taxon>
        <taxon>Bacilli</taxon>
        <taxon>Lactobacillales</taxon>
        <taxon>Carnobacteriaceae</taxon>
        <taxon>Trichococcus</taxon>
    </lineage>
</organism>
<keyword evidence="5 6" id="KW-0472">Membrane</keyword>
<dbReference type="RefSeq" id="WP_087033453.1">
    <property type="nucleotide sequence ID" value="NZ_FJNE01000005.1"/>
</dbReference>
<keyword evidence="4 6" id="KW-1133">Transmembrane helix</keyword>
<feature type="transmembrane region" description="Helical" evidence="6">
    <location>
        <begin position="95"/>
        <end position="114"/>
    </location>
</feature>
<evidence type="ECO:0000256" key="1">
    <source>
        <dbReference type="ARBA" id="ARBA00004651"/>
    </source>
</evidence>
<evidence type="ECO:0000256" key="6">
    <source>
        <dbReference type="SAM" id="Phobius"/>
    </source>
</evidence>
<feature type="transmembrane region" description="Helical" evidence="6">
    <location>
        <begin position="35"/>
        <end position="57"/>
    </location>
</feature>
<dbReference type="AlphaFoldDB" id="A0A143YP40"/>
<keyword evidence="2" id="KW-1003">Cell membrane</keyword>
<sequence>MDYLAKIKNDKLRRVALLMKAHWGRLQISHQAAELAYFALLALFPTLLVFGNLIPLLPIPKDELLAYLALTLPKEISEVINPIMSDYLSGGNGQAISIGILISIWTSSKAFSVFQKVLNQVYNTTVRKNIIVQRMFSFIIAFLMVVIIALVAFIFMFGNYILAFLGDIFPIQIAYINAFDNLRWVGAFFVIWVLLTYIYYFVPNVYWSIKFSIPGALFSTVAFLMISQLFSSYVGFAARQAAGNGAVGVFIILMLWLYLLGIVLILGGFLNVMLYYYFRPLKEVLREENRYVILYSAKGMEASIKKQALKRRLIRRNLIIVENDEMRKMKNNRSAT</sequence>
<protein>
    <submittedName>
        <fullName evidence="7">Virulence factor brkb</fullName>
    </submittedName>
</protein>
<dbReference type="EMBL" id="FJNE01000005">
    <property type="protein sequence ID" value="CZQ95426.1"/>
    <property type="molecule type" value="Genomic_DNA"/>
</dbReference>
<evidence type="ECO:0000313" key="7">
    <source>
        <dbReference type="EMBL" id="CZQ95426.1"/>
    </source>
</evidence>
<feature type="transmembrane region" description="Helical" evidence="6">
    <location>
        <begin position="214"/>
        <end position="236"/>
    </location>
</feature>
<dbReference type="Proteomes" id="UP000242754">
    <property type="component" value="Unassembled WGS sequence"/>
</dbReference>
<name>A0A143YP40_9LACT</name>
<dbReference type="GO" id="GO:0005886">
    <property type="term" value="C:plasma membrane"/>
    <property type="evidence" value="ECO:0007669"/>
    <property type="project" value="UniProtKB-SubCell"/>
</dbReference>
<dbReference type="NCBIfam" id="TIGR00765">
    <property type="entry name" value="yihY_not_rbn"/>
    <property type="match status" value="1"/>
</dbReference>